<reference evidence="1 2" key="1">
    <citation type="submission" date="2016-03" db="EMBL/GenBank/DDBJ databases">
        <authorList>
            <person name="Ploux O."/>
        </authorList>
    </citation>
    <scope>NUCLEOTIDE SEQUENCE [LARGE SCALE GENOMIC DNA]</scope>
    <source>
        <strain evidence="1 2">URUG2</strain>
    </source>
</reference>
<dbReference type="OrthoDB" id="3625427at2759"/>
<sequence>MAYNTLFFWVSKTPSDNQWRPQPGNSPTIYSSLPPILRRLDLHATVVDCAPFIAGAGGLAHLSQLNDFGFTAPASIFRNIKTMTAMHRTTLYLAPLILAFQAAGLEYRTYIPRWSHERELRRDEEEVRKHIDVGMGIGSLSWLVRMSFKVGVRYWAPIDIVMGGALADLLHREYVKAHGF</sequence>
<gene>
    <name evidence="1" type="ORF">RCC_11468</name>
</gene>
<keyword evidence="2" id="KW-1185">Reference proteome</keyword>
<evidence type="ECO:0000313" key="1">
    <source>
        <dbReference type="EMBL" id="CZT25799.1"/>
    </source>
</evidence>
<organism evidence="1 2">
    <name type="scientific">Ramularia collo-cygni</name>
    <dbReference type="NCBI Taxonomy" id="112498"/>
    <lineage>
        <taxon>Eukaryota</taxon>
        <taxon>Fungi</taxon>
        <taxon>Dikarya</taxon>
        <taxon>Ascomycota</taxon>
        <taxon>Pezizomycotina</taxon>
        <taxon>Dothideomycetes</taxon>
        <taxon>Dothideomycetidae</taxon>
        <taxon>Mycosphaerellales</taxon>
        <taxon>Mycosphaerellaceae</taxon>
        <taxon>Ramularia</taxon>
    </lineage>
</organism>
<dbReference type="AlphaFoldDB" id="A0A2D3VQU9"/>
<name>A0A2D3VQU9_9PEZI</name>
<dbReference type="RefSeq" id="XP_023632457.1">
    <property type="nucleotide sequence ID" value="XM_023776689.1"/>
</dbReference>
<dbReference type="Proteomes" id="UP000225277">
    <property type="component" value="Unassembled WGS sequence"/>
</dbReference>
<protein>
    <submittedName>
        <fullName evidence="1">Uncharacterized protein</fullName>
    </submittedName>
</protein>
<dbReference type="GeneID" id="35606486"/>
<evidence type="ECO:0000313" key="2">
    <source>
        <dbReference type="Proteomes" id="UP000225277"/>
    </source>
</evidence>
<proteinExistence type="predicted"/>
<dbReference type="EMBL" id="FJUY01000031">
    <property type="protein sequence ID" value="CZT25799.1"/>
    <property type="molecule type" value="Genomic_DNA"/>
</dbReference>
<accession>A0A2D3VQU9</accession>